<dbReference type="RefSeq" id="WP_148774282.1">
    <property type="nucleotide sequence ID" value="NZ_VSSS01000032.1"/>
</dbReference>
<dbReference type="Pfam" id="PF21836">
    <property type="entry name" value="DUF6895"/>
    <property type="match status" value="1"/>
</dbReference>
<feature type="domain" description="DUF6895" evidence="1">
    <location>
        <begin position="57"/>
        <end position="320"/>
    </location>
</feature>
<gene>
    <name evidence="2" type="ORF">FXB40_22110</name>
</gene>
<keyword evidence="3" id="KW-1185">Reference proteome</keyword>
<dbReference type="EMBL" id="VSSS01000032">
    <property type="protein sequence ID" value="TYL93518.1"/>
    <property type="molecule type" value="Genomic_DNA"/>
</dbReference>
<evidence type="ECO:0000259" key="1">
    <source>
        <dbReference type="Pfam" id="PF21836"/>
    </source>
</evidence>
<sequence length="426" mass="46475">MPNPQDRTAAPGCDRIAATAAIAAEAGQDLRRRLHLALRIAERTLQFLGKDGFDGAEVPDGNFAAEKPLAETAMLLYVAARHAPDAGTEALLRDLVPYARSQQMRWDVVRYPSVCLQLATPHILLSALGHPDPDFDDLLARSWSASARAGHEAVPYRELELLWLHSLWRNEEPGLACEQIARKTALGNPIDLLNGTRDDAYAHTHAAMYATNFGDWQVRLPRPRDEVLDEAGSVLARALVIEDYDLAAEALMAWPLLSSSWSPGAAFGFRVVASLEDKVGFLPAGRSASSQIQRLNGHDKTRCALATSYHTAYVMGMLCAVSLKDGMASPFEIAGVTYPMDLVEMLHALIPRTGAHWEDVFQLLDPCEQTALAPFLLDVALMRSSRSGDAARMMHLLQTAVTHGMANTTLCSQAAEYLSRLGALAR</sequence>
<organism evidence="2 3">
    <name type="scientific">Bradyrhizobium rifense</name>
    <dbReference type="NCBI Taxonomy" id="515499"/>
    <lineage>
        <taxon>Bacteria</taxon>
        <taxon>Pseudomonadati</taxon>
        <taxon>Pseudomonadota</taxon>
        <taxon>Alphaproteobacteria</taxon>
        <taxon>Hyphomicrobiales</taxon>
        <taxon>Nitrobacteraceae</taxon>
        <taxon>Bradyrhizobium</taxon>
    </lineage>
</organism>
<reference evidence="2 3" key="1">
    <citation type="submission" date="2019-08" db="EMBL/GenBank/DDBJ databases">
        <title>Bradyrhizobium hipponensis sp. nov., a rhizobium isolated from a Lupinus angustifolius root nodule in Tunisia.</title>
        <authorList>
            <person name="Off K."/>
            <person name="Rejili M."/>
            <person name="Mars M."/>
            <person name="Brachmann A."/>
            <person name="Marin M."/>
        </authorList>
    </citation>
    <scope>NUCLEOTIDE SEQUENCE [LARGE SCALE GENOMIC DNA]</scope>
    <source>
        <strain evidence="2 3">CTAW71</strain>
    </source>
</reference>
<comment type="caution">
    <text evidence="2">The sequence shown here is derived from an EMBL/GenBank/DDBJ whole genome shotgun (WGS) entry which is preliminary data.</text>
</comment>
<proteinExistence type="predicted"/>
<dbReference type="Proteomes" id="UP000324758">
    <property type="component" value="Unassembled WGS sequence"/>
</dbReference>
<dbReference type="InterPro" id="IPR054190">
    <property type="entry name" value="DUF6895"/>
</dbReference>
<dbReference type="AlphaFoldDB" id="A0A5D3KFM3"/>
<name>A0A5D3KFM3_9BRAD</name>
<dbReference type="OrthoDB" id="5141156at2"/>
<accession>A0A5D3KFM3</accession>
<protein>
    <recommendedName>
        <fullName evidence="1">DUF6895 domain-containing protein</fullName>
    </recommendedName>
</protein>
<evidence type="ECO:0000313" key="2">
    <source>
        <dbReference type="EMBL" id="TYL93518.1"/>
    </source>
</evidence>
<evidence type="ECO:0000313" key="3">
    <source>
        <dbReference type="Proteomes" id="UP000324758"/>
    </source>
</evidence>